<keyword evidence="3" id="KW-0804">Transcription</keyword>
<dbReference type="InterPro" id="IPR036390">
    <property type="entry name" value="WH_DNA-bd_sf"/>
</dbReference>
<dbReference type="Gene3D" id="1.10.10.10">
    <property type="entry name" value="Winged helix-like DNA-binding domain superfamily/Winged helix DNA-binding domain"/>
    <property type="match status" value="1"/>
</dbReference>
<evidence type="ECO:0000256" key="3">
    <source>
        <dbReference type="ARBA" id="ARBA00023163"/>
    </source>
</evidence>
<dbReference type="RefSeq" id="WP_082604500.1">
    <property type="nucleotide sequence ID" value="NZ_LNUA01000011.1"/>
</dbReference>
<sequence>MVKKENEFTNGALLALNVMGNKWKPLIICHLLDGPLRTLELQRRVKGISAKVMVEQLKQLEADKIITRKVFNEIPPHVEYSLTPDGYSLAKVLGSMSYWGEQQAQRLNENGQKIKLEYTDHQKWTDSK</sequence>
<gene>
    <name evidence="5" type="ORF">LKACC16343_02303</name>
</gene>
<dbReference type="Pfam" id="PF01638">
    <property type="entry name" value="HxlR"/>
    <property type="match status" value="1"/>
</dbReference>
<accession>A0A202F815</accession>
<dbReference type="CDD" id="cd00090">
    <property type="entry name" value="HTH_ARSR"/>
    <property type="match status" value="1"/>
</dbReference>
<comment type="caution">
    <text evidence="5">The sequence shown here is derived from an EMBL/GenBank/DDBJ whole genome shotgun (WGS) entry which is preliminary data.</text>
</comment>
<protein>
    <submittedName>
        <fullName evidence="5">Putative HTH-type transcriptional regulator YdeP</fullName>
    </submittedName>
</protein>
<dbReference type="SUPFAM" id="SSF46785">
    <property type="entry name" value="Winged helix' DNA-binding domain"/>
    <property type="match status" value="1"/>
</dbReference>
<evidence type="ECO:0000313" key="5">
    <source>
        <dbReference type="EMBL" id="OVE96634.1"/>
    </source>
</evidence>
<feature type="domain" description="HTH hxlR-type" evidence="4">
    <location>
        <begin position="10"/>
        <end position="108"/>
    </location>
</feature>
<dbReference type="EMBL" id="MYFM01000007">
    <property type="protein sequence ID" value="OVE96634.1"/>
    <property type="molecule type" value="Genomic_DNA"/>
</dbReference>
<organism evidence="5 6">
    <name type="scientific">Companilactobacillus bobalius</name>
    <dbReference type="NCBI Taxonomy" id="2801451"/>
    <lineage>
        <taxon>Bacteria</taxon>
        <taxon>Bacillati</taxon>
        <taxon>Bacillota</taxon>
        <taxon>Bacilli</taxon>
        <taxon>Lactobacillales</taxon>
        <taxon>Lactobacillaceae</taxon>
        <taxon>Companilactobacillus</taxon>
    </lineage>
</organism>
<dbReference type="InterPro" id="IPR036388">
    <property type="entry name" value="WH-like_DNA-bd_sf"/>
</dbReference>
<dbReference type="PROSITE" id="PS51118">
    <property type="entry name" value="HTH_HXLR"/>
    <property type="match status" value="1"/>
</dbReference>
<name>A0A202F815_9LACO</name>
<dbReference type="PANTHER" id="PTHR33204">
    <property type="entry name" value="TRANSCRIPTIONAL REGULATOR, MARR FAMILY"/>
    <property type="match status" value="1"/>
</dbReference>
<keyword evidence="1" id="KW-0805">Transcription regulation</keyword>
<dbReference type="InterPro" id="IPR002577">
    <property type="entry name" value="HTH_HxlR"/>
</dbReference>
<dbReference type="PANTHER" id="PTHR33204:SF29">
    <property type="entry name" value="TRANSCRIPTIONAL REGULATOR"/>
    <property type="match status" value="1"/>
</dbReference>
<evidence type="ECO:0000256" key="2">
    <source>
        <dbReference type="ARBA" id="ARBA00023125"/>
    </source>
</evidence>
<dbReference type="Proteomes" id="UP000196232">
    <property type="component" value="Unassembled WGS sequence"/>
</dbReference>
<evidence type="ECO:0000256" key="1">
    <source>
        <dbReference type="ARBA" id="ARBA00023015"/>
    </source>
</evidence>
<evidence type="ECO:0000313" key="6">
    <source>
        <dbReference type="Proteomes" id="UP000196232"/>
    </source>
</evidence>
<dbReference type="GO" id="GO:0003677">
    <property type="term" value="F:DNA binding"/>
    <property type="evidence" value="ECO:0007669"/>
    <property type="project" value="UniProtKB-KW"/>
</dbReference>
<dbReference type="AlphaFoldDB" id="A0A202F815"/>
<dbReference type="InterPro" id="IPR011991">
    <property type="entry name" value="ArsR-like_HTH"/>
</dbReference>
<proteinExistence type="predicted"/>
<reference evidence="5 6" key="1">
    <citation type="submission" date="2017-03" db="EMBL/GenBank/DDBJ databases">
        <title>Genome sequence of Lactobacillus bobalius KACC 16343.</title>
        <authorList>
            <person name="Chun J."/>
        </authorList>
    </citation>
    <scope>NUCLEOTIDE SEQUENCE [LARGE SCALE GENOMIC DNA]</scope>
    <source>
        <strain evidence="5 6">KACC 16343</strain>
    </source>
</reference>
<evidence type="ECO:0000259" key="4">
    <source>
        <dbReference type="PROSITE" id="PS51118"/>
    </source>
</evidence>
<keyword evidence="2" id="KW-0238">DNA-binding</keyword>